<dbReference type="PANTHER" id="PTHR30313">
    <property type="entry name" value="DNA PRIMASE"/>
    <property type="match status" value="1"/>
</dbReference>
<dbReference type="InterPro" id="IPR006171">
    <property type="entry name" value="TOPRIM_dom"/>
</dbReference>
<dbReference type="EMBL" id="MT142921">
    <property type="protein sequence ID" value="QJA90562.1"/>
    <property type="molecule type" value="Genomic_DNA"/>
</dbReference>
<accession>A0A6M3L9Y3</accession>
<keyword evidence="5" id="KW-0235">DNA replication</keyword>
<dbReference type="SUPFAM" id="SSF57783">
    <property type="entry name" value="Zinc beta-ribbon"/>
    <property type="match status" value="1"/>
</dbReference>
<dbReference type="Pfam" id="PF01751">
    <property type="entry name" value="Toprim"/>
    <property type="match status" value="1"/>
</dbReference>
<evidence type="ECO:0000256" key="4">
    <source>
        <dbReference type="ARBA" id="ARBA00022695"/>
    </source>
</evidence>
<proteinExistence type="predicted"/>
<organism evidence="8">
    <name type="scientific">viral metagenome</name>
    <dbReference type="NCBI Taxonomy" id="1070528"/>
    <lineage>
        <taxon>unclassified sequences</taxon>
        <taxon>metagenomes</taxon>
        <taxon>organismal metagenomes</taxon>
    </lineage>
</organism>
<evidence type="ECO:0000256" key="1">
    <source>
        <dbReference type="ARBA" id="ARBA00022478"/>
    </source>
</evidence>
<dbReference type="AlphaFoldDB" id="A0A6M3L9Y3"/>
<sequence length="302" mass="35372">MFNLQKYLEDRQVDFHVEGEKNVTKGWVNIQCPFLGCSDPSWHLGINLDSLLIHCYICGAKGSVERVIQEIDKCSYNKAQKTIEEYSDEEEVRITKPLFRSEREVEECILPDNIDKTFHKKHYQYLKSRNFNPDYLIQKYNLMSVYNIGRYKFRIIIPYYYNSKLICFNTRDVTDKADLRYQFCDIENSVIEVKHTFYNIDTVKDRCIIVEGPSDVWRMGDSSIAVSGKQTTKEQLLMIREKGIKKVLVLYDADDSEEKIGEELANNLTGIVPWVELIELDSSDPGELSKEEVNEIRRIIFN</sequence>
<evidence type="ECO:0000256" key="5">
    <source>
        <dbReference type="ARBA" id="ARBA00022705"/>
    </source>
</evidence>
<keyword evidence="6" id="KW-0804">Transcription</keyword>
<dbReference type="GO" id="GO:0006269">
    <property type="term" value="P:DNA replication, synthesis of primer"/>
    <property type="evidence" value="ECO:0007669"/>
    <property type="project" value="UniProtKB-KW"/>
</dbReference>
<evidence type="ECO:0000313" key="8">
    <source>
        <dbReference type="EMBL" id="QJA90562.1"/>
    </source>
</evidence>
<dbReference type="GO" id="GO:0016779">
    <property type="term" value="F:nucleotidyltransferase activity"/>
    <property type="evidence" value="ECO:0007669"/>
    <property type="project" value="UniProtKB-KW"/>
</dbReference>
<evidence type="ECO:0000256" key="6">
    <source>
        <dbReference type="ARBA" id="ARBA00023163"/>
    </source>
</evidence>
<evidence type="ECO:0000259" key="7">
    <source>
        <dbReference type="Pfam" id="PF01751"/>
    </source>
</evidence>
<dbReference type="Gene3D" id="3.40.1360.10">
    <property type="match status" value="1"/>
</dbReference>
<feature type="domain" description="Toprim" evidence="7">
    <location>
        <begin position="208"/>
        <end position="269"/>
    </location>
</feature>
<protein>
    <submittedName>
        <fullName evidence="8">Putative primase</fullName>
    </submittedName>
</protein>
<dbReference type="PANTHER" id="PTHR30313:SF2">
    <property type="entry name" value="DNA PRIMASE"/>
    <property type="match status" value="1"/>
</dbReference>
<keyword evidence="4" id="KW-0548">Nucleotidyltransferase</keyword>
<dbReference type="GO" id="GO:0003677">
    <property type="term" value="F:DNA binding"/>
    <property type="evidence" value="ECO:0007669"/>
    <property type="project" value="InterPro"/>
</dbReference>
<reference evidence="8" key="1">
    <citation type="submission" date="2020-03" db="EMBL/GenBank/DDBJ databases">
        <title>The deep terrestrial virosphere.</title>
        <authorList>
            <person name="Holmfeldt K."/>
            <person name="Nilsson E."/>
            <person name="Simone D."/>
            <person name="Lopez-Fernandez M."/>
            <person name="Wu X."/>
            <person name="de Brujin I."/>
            <person name="Lundin D."/>
            <person name="Andersson A."/>
            <person name="Bertilsson S."/>
            <person name="Dopson M."/>
        </authorList>
    </citation>
    <scope>NUCLEOTIDE SEQUENCE</scope>
    <source>
        <strain evidence="8">MM415B02352</strain>
    </source>
</reference>
<evidence type="ECO:0000256" key="2">
    <source>
        <dbReference type="ARBA" id="ARBA00022515"/>
    </source>
</evidence>
<dbReference type="GO" id="GO:1990077">
    <property type="term" value="C:primosome complex"/>
    <property type="evidence" value="ECO:0007669"/>
    <property type="project" value="UniProtKB-KW"/>
</dbReference>
<gene>
    <name evidence="8" type="ORF">MM415B02352_0022</name>
</gene>
<dbReference type="Gene3D" id="3.90.580.10">
    <property type="entry name" value="Zinc finger, CHC2-type domain"/>
    <property type="match status" value="1"/>
</dbReference>
<evidence type="ECO:0000256" key="3">
    <source>
        <dbReference type="ARBA" id="ARBA00022679"/>
    </source>
</evidence>
<keyword evidence="2" id="KW-0639">Primosome</keyword>
<dbReference type="GO" id="GO:0005737">
    <property type="term" value="C:cytoplasm"/>
    <property type="evidence" value="ECO:0007669"/>
    <property type="project" value="TreeGrafter"/>
</dbReference>
<dbReference type="SUPFAM" id="SSF56731">
    <property type="entry name" value="DNA primase core"/>
    <property type="match status" value="1"/>
</dbReference>
<dbReference type="InterPro" id="IPR036977">
    <property type="entry name" value="DNA_primase_Znf_CHC2"/>
</dbReference>
<keyword evidence="1" id="KW-0240">DNA-directed RNA polymerase</keyword>
<dbReference type="GO" id="GO:0000428">
    <property type="term" value="C:DNA-directed RNA polymerase complex"/>
    <property type="evidence" value="ECO:0007669"/>
    <property type="project" value="UniProtKB-KW"/>
</dbReference>
<keyword evidence="3" id="KW-0808">Transferase</keyword>
<dbReference type="InterPro" id="IPR050219">
    <property type="entry name" value="DnaG_primase"/>
</dbReference>
<dbReference type="GO" id="GO:0008270">
    <property type="term" value="F:zinc ion binding"/>
    <property type="evidence" value="ECO:0007669"/>
    <property type="project" value="InterPro"/>
</dbReference>
<name>A0A6M3L9Y3_9ZZZZ</name>